<dbReference type="InParanoid" id="A0E2T9"/>
<organism evidence="1 2">
    <name type="scientific">Paramecium tetraurelia</name>
    <dbReference type="NCBI Taxonomy" id="5888"/>
    <lineage>
        <taxon>Eukaryota</taxon>
        <taxon>Sar</taxon>
        <taxon>Alveolata</taxon>
        <taxon>Ciliophora</taxon>
        <taxon>Intramacronucleata</taxon>
        <taxon>Oligohymenophorea</taxon>
        <taxon>Peniculida</taxon>
        <taxon>Parameciidae</taxon>
        <taxon>Paramecium</taxon>
    </lineage>
</organism>
<dbReference type="EMBL" id="CT868655">
    <property type="protein sequence ID" value="CAK89606.1"/>
    <property type="molecule type" value="Genomic_DNA"/>
</dbReference>
<dbReference type="RefSeq" id="XP_001457003.1">
    <property type="nucleotide sequence ID" value="XM_001456966.1"/>
</dbReference>
<dbReference type="AlphaFoldDB" id="A0E2T9"/>
<accession>A0E2T9</accession>
<name>A0E2T9_PARTE</name>
<reference evidence="1 2" key="1">
    <citation type="journal article" date="2006" name="Nature">
        <title>Global trends of whole-genome duplications revealed by the ciliate Paramecium tetraurelia.</title>
        <authorList>
            <consortium name="Genoscope"/>
            <person name="Aury J.-M."/>
            <person name="Jaillon O."/>
            <person name="Duret L."/>
            <person name="Noel B."/>
            <person name="Jubin C."/>
            <person name="Porcel B.M."/>
            <person name="Segurens B."/>
            <person name="Daubin V."/>
            <person name="Anthouard V."/>
            <person name="Aiach N."/>
            <person name="Arnaiz O."/>
            <person name="Billaut A."/>
            <person name="Beisson J."/>
            <person name="Blanc I."/>
            <person name="Bouhouche K."/>
            <person name="Camara F."/>
            <person name="Duharcourt S."/>
            <person name="Guigo R."/>
            <person name="Gogendeau D."/>
            <person name="Katinka M."/>
            <person name="Keller A.-M."/>
            <person name="Kissmehl R."/>
            <person name="Klotz C."/>
            <person name="Koll F."/>
            <person name="Le Moue A."/>
            <person name="Lepere C."/>
            <person name="Malinsky S."/>
            <person name="Nowacki M."/>
            <person name="Nowak J.K."/>
            <person name="Plattner H."/>
            <person name="Poulain J."/>
            <person name="Ruiz F."/>
            <person name="Serrano V."/>
            <person name="Zagulski M."/>
            <person name="Dessen P."/>
            <person name="Betermier M."/>
            <person name="Weissenbach J."/>
            <person name="Scarpelli C."/>
            <person name="Schachter V."/>
            <person name="Sperling L."/>
            <person name="Meyer E."/>
            <person name="Cohen J."/>
            <person name="Wincker P."/>
        </authorList>
    </citation>
    <scope>NUCLEOTIDE SEQUENCE [LARGE SCALE GENOMIC DNA]</scope>
    <source>
        <strain evidence="1 2">Stock d4-2</strain>
    </source>
</reference>
<dbReference type="KEGG" id="ptm:GSPATT00022778001"/>
<evidence type="ECO:0000313" key="2">
    <source>
        <dbReference type="Proteomes" id="UP000000600"/>
    </source>
</evidence>
<gene>
    <name evidence="1" type="ORF">GSPATT00022778001</name>
</gene>
<protein>
    <submittedName>
        <fullName evidence="1">Uncharacterized protein</fullName>
    </submittedName>
</protein>
<dbReference type="Proteomes" id="UP000000600">
    <property type="component" value="Unassembled WGS sequence"/>
</dbReference>
<sequence length="92" mass="10464">MSGIYRCLLVSVQTVENISSDQVVEVDSLLMDLYLWSDPCAEKQTGFQVGLIALSKVFIQQLNKIYQQIILSNDKLSMFTNNKGLFQETQEL</sequence>
<dbReference type="GeneID" id="5042788"/>
<keyword evidence="2" id="KW-1185">Reference proteome</keyword>
<evidence type="ECO:0000313" key="1">
    <source>
        <dbReference type="EMBL" id="CAK89606.1"/>
    </source>
</evidence>
<proteinExistence type="predicted"/>
<dbReference type="HOGENOM" id="CLU_2417931_0_0_1"/>